<dbReference type="Gene3D" id="3.50.50.60">
    <property type="entry name" value="FAD/NAD(P)-binding domain"/>
    <property type="match status" value="1"/>
</dbReference>
<protein>
    <submittedName>
        <fullName evidence="2">Glycine/D-amino acid oxidase-like deaminating enzyme</fullName>
    </submittedName>
</protein>
<dbReference type="EMBL" id="JAFBEV010000018">
    <property type="protein sequence ID" value="MBM7658499.1"/>
    <property type="molecule type" value="Genomic_DNA"/>
</dbReference>
<keyword evidence="3" id="KW-1185">Reference proteome</keyword>
<dbReference type="PANTHER" id="PTHR13847">
    <property type="entry name" value="SARCOSINE DEHYDROGENASE-RELATED"/>
    <property type="match status" value="1"/>
</dbReference>
<dbReference type="InterPro" id="IPR006076">
    <property type="entry name" value="FAD-dep_OxRdtase"/>
</dbReference>
<dbReference type="RefSeq" id="WP_205007060.1">
    <property type="nucleotide sequence ID" value="NZ_CBCRXA010000017.1"/>
</dbReference>
<organism evidence="2 3">
    <name type="scientific">Sporolactobacillus spathodeae</name>
    <dbReference type="NCBI Taxonomy" id="1465502"/>
    <lineage>
        <taxon>Bacteria</taxon>
        <taxon>Bacillati</taxon>
        <taxon>Bacillota</taxon>
        <taxon>Bacilli</taxon>
        <taxon>Bacillales</taxon>
        <taxon>Sporolactobacillaceae</taxon>
        <taxon>Sporolactobacillus</taxon>
    </lineage>
</organism>
<name>A0ABS2Q9R0_9BACL</name>
<reference evidence="2 3" key="1">
    <citation type="submission" date="2021-01" db="EMBL/GenBank/DDBJ databases">
        <title>Genomic Encyclopedia of Type Strains, Phase IV (KMG-IV): sequencing the most valuable type-strain genomes for metagenomic binning, comparative biology and taxonomic classification.</title>
        <authorList>
            <person name="Goeker M."/>
        </authorList>
    </citation>
    <scope>NUCLEOTIDE SEQUENCE [LARGE SCALE GENOMIC DNA]</scope>
    <source>
        <strain evidence="2 3">DSM 100968</strain>
    </source>
</reference>
<dbReference type="PANTHER" id="PTHR13847:SF201">
    <property type="entry name" value="PUTATIBE OXIDOREDUCTASE"/>
    <property type="match status" value="1"/>
</dbReference>
<dbReference type="SUPFAM" id="SSF51905">
    <property type="entry name" value="FAD/NAD(P)-binding domain"/>
    <property type="match status" value="1"/>
</dbReference>
<dbReference type="Gene3D" id="3.30.9.10">
    <property type="entry name" value="D-Amino Acid Oxidase, subunit A, domain 2"/>
    <property type="match status" value="1"/>
</dbReference>
<comment type="caution">
    <text evidence="2">The sequence shown here is derived from an EMBL/GenBank/DDBJ whole genome shotgun (WGS) entry which is preliminary data.</text>
</comment>
<gene>
    <name evidence="2" type="ORF">JOC27_001952</name>
</gene>
<evidence type="ECO:0000313" key="2">
    <source>
        <dbReference type="EMBL" id="MBM7658499.1"/>
    </source>
</evidence>
<accession>A0ABS2Q9R0</accession>
<dbReference type="Proteomes" id="UP000823201">
    <property type="component" value="Unassembled WGS sequence"/>
</dbReference>
<sequence>MEFYHGTPYWPTMESQPSSTLQSRLPASHYDVLIVGTGMSGSLCALTLARSGLHPVMLDERALGTGSSSANTGLLQYSNDVMLCDLIQQIGEKPAVRFYRLCLEAINELEQTAQSLNGSCDFFRRKSFYYASALTHVAKLKKEYATLLTHGFPVRFLNPAQIESAYGFSKHGAMLTTGDAEVNPLKFCRTIHETLLEHHEADILGQTSLLDIHEDEDGVSVQTTAGSFRTSAIIFATGYAPPPFLNENRALINRTYAIATAPVANLDRYWPEQALIWETRRPYLYLRTTVDQRIIAGGLDEKKNELPDQQTIDTHAVRLKKEIEKLFPNLPITVDYAWGALFGESNDNLPYIGRHPKRKHLYYLLGYGGNGTVYSMLGSIILRDLLLKGNSPDADLFRLDR</sequence>
<feature type="domain" description="FAD dependent oxidoreductase" evidence="1">
    <location>
        <begin position="31"/>
        <end position="378"/>
    </location>
</feature>
<dbReference type="InterPro" id="IPR036188">
    <property type="entry name" value="FAD/NAD-bd_sf"/>
</dbReference>
<evidence type="ECO:0000259" key="1">
    <source>
        <dbReference type="Pfam" id="PF01266"/>
    </source>
</evidence>
<evidence type="ECO:0000313" key="3">
    <source>
        <dbReference type="Proteomes" id="UP000823201"/>
    </source>
</evidence>
<dbReference type="Pfam" id="PF01266">
    <property type="entry name" value="DAO"/>
    <property type="match status" value="1"/>
</dbReference>
<proteinExistence type="predicted"/>